<evidence type="ECO:0000256" key="1">
    <source>
        <dbReference type="SAM" id="Phobius"/>
    </source>
</evidence>
<sequence length="86" mass="9159">MIQFLQDLYSTAGVIFLVISATSWATSHILVIKGTGKLDFAAKITGFVSLILVFITAGWMAGLISLPIIFVASFLGAGLARGLRKE</sequence>
<comment type="caution">
    <text evidence="2">The sequence shown here is derived from an EMBL/GenBank/DDBJ whole genome shotgun (WGS) entry which is preliminary data.</text>
</comment>
<proteinExistence type="predicted"/>
<accession>A0A1G1XC70</accession>
<name>A0A1G1XC70_9BACT</name>
<reference evidence="2 3" key="1">
    <citation type="journal article" date="2016" name="Nat. Commun.">
        <title>Thousands of microbial genomes shed light on interconnected biogeochemical processes in an aquifer system.</title>
        <authorList>
            <person name="Anantharaman K."/>
            <person name="Brown C.T."/>
            <person name="Hug L.A."/>
            <person name="Sharon I."/>
            <person name="Castelle C.J."/>
            <person name="Probst A.J."/>
            <person name="Thomas B.C."/>
            <person name="Singh A."/>
            <person name="Wilkins M.J."/>
            <person name="Karaoz U."/>
            <person name="Brodie E.L."/>
            <person name="Williams K.H."/>
            <person name="Hubbard S.S."/>
            <person name="Banfield J.F."/>
        </authorList>
    </citation>
    <scope>NUCLEOTIDE SEQUENCE [LARGE SCALE GENOMIC DNA]</scope>
</reference>
<organism evidence="2 3">
    <name type="scientific">Candidatus Andersenbacteria bacterium RIFCSPHIGHO2_12_FULL_45_11b</name>
    <dbReference type="NCBI Taxonomy" id="1797282"/>
    <lineage>
        <taxon>Bacteria</taxon>
        <taxon>Candidatus Anderseniibacteriota</taxon>
    </lineage>
</organism>
<feature type="transmembrane region" description="Helical" evidence="1">
    <location>
        <begin position="12"/>
        <end position="32"/>
    </location>
</feature>
<feature type="transmembrane region" description="Helical" evidence="1">
    <location>
        <begin position="44"/>
        <end position="60"/>
    </location>
</feature>
<keyword evidence="1" id="KW-0472">Membrane</keyword>
<dbReference type="Proteomes" id="UP000177941">
    <property type="component" value="Unassembled WGS sequence"/>
</dbReference>
<evidence type="ECO:0000313" key="2">
    <source>
        <dbReference type="EMBL" id="OGY37539.1"/>
    </source>
</evidence>
<evidence type="ECO:0000313" key="3">
    <source>
        <dbReference type="Proteomes" id="UP000177941"/>
    </source>
</evidence>
<gene>
    <name evidence="2" type="ORF">A3E36_04725</name>
</gene>
<keyword evidence="1" id="KW-1133">Transmembrane helix</keyword>
<dbReference type="AlphaFoldDB" id="A0A1G1XC70"/>
<dbReference type="EMBL" id="MHHS01000006">
    <property type="protein sequence ID" value="OGY37539.1"/>
    <property type="molecule type" value="Genomic_DNA"/>
</dbReference>
<protein>
    <submittedName>
        <fullName evidence="2">Uncharacterized protein</fullName>
    </submittedName>
</protein>
<keyword evidence="1" id="KW-0812">Transmembrane</keyword>